<proteinExistence type="predicted"/>
<dbReference type="Proteomes" id="UP001221898">
    <property type="component" value="Unassembled WGS sequence"/>
</dbReference>
<dbReference type="EMBL" id="JAINUG010000283">
    <property type="protein sequence ID" value="KAJ8383918.1"/>
    <property type="molecule type" value="Genomic_DNA"/>
</dbReference>
<accession>A0AAD7RGJ4</accession>
<comment type="caution">
    <text evidence="1">The sequence shown here is derived from an EMBL/GenBank/DDBJ whole genome shotgun (WGS) entry which is preliminary data.</text>
</comment>
<reference evidence="1" key="1">
    <citation type="journal article" date="2023" name="Science">
        <title>Genome structures resolve the early diversification of teleost fishes.</title>
        <authorList>
            <person name="Parey E."/>
            <person name="Louis A."/>
            <person name="Montfort J."/>
            <person name="Bouchez O."/>
            <person name="Roques C."/>
            <person name="Iampietro C."/>
            <person name="Lluch J."/>
            <person name="Castinel A."/>
            <person name="Donnadieu C."/>
            <person name="Desvignes T."/>
            <person name="Floi Bucao C."/>
            <person name="Jouanno E."/>
            <person name="Wen M."/>
            <person name="Mejri S."/>
            <person name="Dirks R."/>
            <person name="Jansen H."/>
            <person name="Henkel C."/>
            <person name="Chen W.J."/>
            <person name="Zahm M."/>
            <person name="Cabau C."/>
            <person name="Klopp C."/>
            <person name="Thompson A.W."/>
            <person name="Robinson-Rechavi M."/>
            <person name="Braasch I."/>
            <person name="Lecointre G."/>
            <person name="Bobe J."/>
            <person name="Postlethwait J.H."/>
            <person name="Berthelot C."/>
            <person name="Roest Crollius H."/>
            <person name="Guiguen Y."/>
        </authorList>
    </citation>
    <scope>NUCLEOTIDE SEQUENCE</scope>
    <source>
        <strain evidence="1">NC1722</strain>
    </source>
</reference>
<gene>
    <name evidence="1" type="ORF">AAFF_G00213810</name>
</gene>
<protein>
    <submittedName>
        <fullName evidence="1">Uncharacterized protein</fullName>
    </submittedName>
</protein>
<dbReference type="AlphaFoldDB" id="A0AAD7RGJ4"/>
<keyword evidence="2" id="KW-1185">Reference proteome</keyword>
<organism evidence="1 2">
    <name type="scientific">Aldrovandia affinis</name>
    <dbReference type="NCBI Taxonomy" id="143900"/>
    <lineage>
        <taxon>Eukaryota</taxon>
        <taxon>Metazoa</taxon>
        <taxon>Chordata</taxon>
        <taxon>Craniata</taxon>
        <taxon>Vertebrata</taxon>
        <taxon>Euteleostomi</taxon>
        <taxon>Actinopterygii</taxon>
        <taxon>Neopterygii</taxon>
        <taxon>Teleostei</taxon>
        <taxon>Notacanthiformes</taxon>
        <taxon>Halosauridae</taxon>
        <taxon>Aldrovandia</taxon>
    </lineage>
</organism>
<evidence type="ECO:0000313" key="2">
    <source>
        <dbReference type="Proteomes" id="UP001221898"/>
    </source>
</evidence>
<evidence type="ECO:0000313" key="1">
    <source>
        <dbReference type="EMBL" id="KAJ8383918.1"/>
    </source>
</evidence>
<sequence>MPGGLLQPPAVLLTAQRRPDAYSGSGSCLCLWRIAQHQLSADKPGLFSVEGEGPAGLCSVGRKGAWRSDQAALNLIHGQRWPPRSHSIAMTHCGAHAASDRALPD</sequence>
<name>A0AAD7RGJ4_9TELE</name>